<dbReference type="AlphaFoldDB" id="A0A432ZC71"/>
<dbReference type="SMART" id="SM00028">
    <property type="entry name" value="TPR"/>
    <property type="match status" value="2"/>
</dbReference>
<evidence type="ECO:0000313" key="3">
    <source>
        <dbReference type="Proteomes" id="UP000288279"/>
    </source>
</evidence>
<protein>
    <submittedName>
        <fullName evidence="2">Uncharacterized protein</fullName>
    </submittedName>
</protein>
<evidence type="ECO:0000256" key="1">
    <source>
        <dbReference type="PROSITE-ProRule" id="PRU00339"/>
    </source>
</evidence>
<sequence length="152" mass="17142">MVKSIVVICIVIIGISGCAATSPKRSELPESYGQLVQNARHAYQLGDLSLAESLWRQALELRPTVQQGYCELGQISFRLHRYAEAESHYLRCLSANPKQPEVWHNLAALQIRQATEFLLQSESHDSTGDNEQSGELLKLLLQLQRTELLQEQ</sequence>
<accession>A0A432ZC71</accession>
<dbReference type="InterPro" id="IPR019734">
    <property type="entry name" value="TPR_rpt"/>
</dbReference>
<name>A0A432ZC71_9GAMM</name>
<dbReference type="PROSITE" id="PS50005">
    <property type="entry name" value="TPR"/>
    <property type="match status" value="1"/>
</dbReference>
<dbReference type="OrthoDB" id="6238458at2"/>
<comment type="caution">
    <text evidence="2">The sequence shown here is derived from an EMBL/GenBank/DDBJ whole genome shotgun (WGS) entry which is preliminary data.</text>
</comment>
<keyword evidence="1" id="KW-0802">TPR repeat</keyword>
<dbReference type="Pfam" id="PF13428">
    <property type="entry name" value="TPR_14"/>
    <property type="match status" value="1"/>
</dbReference>
<feature type="repeat" description="TPR" evidence="1">
    <location>
        <begin position="66"/>
        <end position="99"/>
    </location>
</feature>
<dbReference type="SUPFAM" id="SSF48452">
    <property type="entry name" value="TPR-like"/>
    <property type="match status" value="1"/>
</dbReference>
<dbReference type="Gene3D" id="1.25.40.10">
    <property type="entry name" value="Tetratricopeptide repeat domain"/>
    <property type="match status" value="1"/>
</dbReference>
<dbReference type="InterPro" id="IPR011990">
    <property type="entry name" value="TPR-like_helical_dom_sf"/>
</dbReference>
<dbReference type="RefSeq" id="WP_126828728.1">
    <property type="nucleotide sequence ID" value="NZ_PIQG01000006.1"/>
</dbReference>
<dbReference type="Proteomes" id="UP000288279">
    <property type="component" value="Unassembled WGS sequence"/>
</dbReference>
<proteinExistence type="predicted"/>
<organism evidence="2 3">
    <name type="scientific">Pseudidiomarina taiwanensis</name>
    <dbReference type="NCBI Taxonomy" id="337250"/>
    <lineage>
        <taxon>Bacteria</taxon>
        <taxon>Pseudomonadati</taxon>
        <taxon>Pseudomonadota</taxon>
        <taxon>Gammaproteobacteria</taxon>
        <taxon>Alteromonadales</taxon>
        <taxon>Idiomarinaceae</taxon>
        <taxon>Pseudidiomarina</taxon>
    </lineage>
</organism>
<keyword evidence="3" id="KW-1185">Reference proteome</keyword>
<evidence type="ECO:0000313" key="2">
    <source>
        <dbReference type="EMBL" id="RUO75524.1"/>
    </source>
</evidence>
<gene>
    <name evidence="2" type="ORF">CWI83_10360</name>
</gene>
<reference evidence="2 3" key="1">
    <citation type="journal article" date="2011" name="Front. Microbiol.">
        <title>Genomic signatures of strain selection and enhancement in Bacillus atrophaeus var. globigii, a historical biowarfare simulant.</title>
        <authorList>
            <person name="Gibbons H.S."/>
            <person name="Broomall S.M."/>
            <person name="McNew L.A."/>
            <person name="Daligault H."/>
            <person name="Chapman C."/>
            <person name="Bruce D."/>
            <person name="Karavis M."/>
            <person name="Krepps M."/>
            <person name="McGregor P.A."/>
            <person name="Hong C."/>
            <person name="Park K.H."/>
            <person name="Akmal A."/>
            <person name="Feldman A."/>
            <person name="Lin J.S."/>
            <person name="Chang W.E."/>
            <person name="Higgs B.W."/>
            <person name="Demirev P."/>
            <person name="Lindquist J."/>
            <person name="Liem A."/>
            <person name="Fochler E."/>
            <person name="Read T.D."/>
            <person name="Tapia R."/>
            <person name="Johnson S."/>
            <person name="Bishop-Lilly K.A."/>
            <person name="Detter C."/>
            <person name="Han C."/>
            <person name="Sozhamannan S."/>
            <person name="Rosenzweig C.N."/>
            <person name="Skowronski E.W."/>
        </authorList>
    </citation>
    <scope>NUCLEOTIDE SEQUENCE [LARGE SCALE GENOMIC DNA]</scope>
    <source>
        <strain evidence="2 3">PIT1</strain>
    </source>
</reference>
<dbReference type="EMBL" id="PIQG01000006">
    <property type="protein sequence ID" value="RUO75524.1"/>
    <property type="molecule type" value="Genomic_DNA"/>
</dbReference>
<dbReference type="PROSITE" id="PS51257">
    <property type="entry name" value="PROKAR_LIPOPROTEIN"/>
    <property type="match status" value="1"/>
</dbReference>